<name>A0ABV2JW76_9GAMM</name>
<evidence type="ECO:0000313" key="2">
    <source>
        <dbReference type="EMBL" id="MET3652555.1"/>
    </source>
</evidence>
<keyword evidence="3" id="KW-1185">Reference proteome</keyword>
<dbReference type="Gene3D" id="3.90.550.10">
    <property type="entry name" value="Spore Coat Polysaccharide Biosynthesis Protein SpsA, Chain A"/>
    <property type="match status" value="1"/>
</dbReference>
<dbReference type="EMBL" id="JBEPMU010000003">
    <property type="protein sequence ID" value="MET3652555.1"/>
    <property type="molecule type" value="Genomic_DNA"/>
</dbReference>
<dbReference type="Proteomes" id="UP001549184">
    <property type="component" value="Unassembled WGS sequence"/>
</dbReference>
<evidence type="ECO:0000259" key="1">
    <source>
        <dbReference type="Pfam" id="PF00535"/>
    </source>
</evidence>
<dbReference type="InterPro" id="IPR029044">
    <property type="entry name" value="Nucleotide-diphossugar_trans"/>
</dbReference>
<evidence type="ECO:0000313" key="3">
    <source>
        <dbReference type="Proteomes" id="UP001549184"/>
    </source>
</evidence>
<sequence>MSQVLISVCVLTCNQSAYIEACLQSILAQATDVSLEVLVGDDASDDETSQIVSGFVQKYPAMIKHFRHEVRLGASRNYQAILAHVSGEYVAHLDGDDYWLPGKLKKQVEFLEAHSECSAVYCNARTVSEDGAAIGLFNDVGNAQFSLSDMLSRGNFLNTSSMVFRASLCDAIIQIEDAFIDFRIHLRHARRGVLAHMADAMVGYRVNASGSMMANSNALVRQLYWEAILDGIGAGVSDELASRALADFTRRVFFRSLRFGQWSLMREWMPRIRERVPYSGGRFFLLVMASIVRTVIRELYGRASSLIGEGRPAVLYRR</sequence>
<proteinExistence type="predicted"/>
<reference evidence="2 3" key="1">
    <citation type="submission" date="2024-06" db="EMBL/GenBank/DDBJ databases">
        <title>Sorghum-associated microbial communities from plants grown in Nebraska, USA.</title>
        <authorList>
            <person name="Schachtman D."/>
        </authorList>
    </citation>
    <scope>NUCLEOTIDE SEQUENCE [LARGE SCALE GENOMIC DNA]</scope>
    <source>
        <strain evidence="2 3">1073</strain>
    </source>
</reference>
<dbReference type="Pfam" id="PF00535">
    <property type="entry name" value="Glycos_transf_2"/>
    <property type="match status" value="1"/>
</dbReference>
<feature type="domain" description="Glycosyltransferase 2-like" evidence="1">
    <location>
        <begin position="7"/>
        <end position="123"/>
    </location>
</feature>
<dbReference type="InterPro" id="IPR001173">
    <property type="entry name" value="Glyco_trans_2-like"/>
</dbReference>
<dbReference type="PANTHER" id="PTHR22916">
    <property type="entry name" value="GLYCOSYLTRANSFERASE"/>
    <property type="match status" value="1"/>
</dbReference>
<dbReference type="RefSeq" id="WP_354013958.1">
    <property type="nucleotide sequence ID" value="NZ_JBEPMU010000003.1"/>
</dbReference>
<comment type="caution">
    <text evidence="2">The sequence shown here is derived from an EMBL/GenBank/DDBJ whole genome shotgun (WGS) entry which is preliminary data.</text>
</comment>
<dbReference type="SUPFAM" id="SSF53448">
    <property type="entry name" value="Nucleotide-diphospho-sugar transferases"/>
    <property type="match status" value="1"/>
</dbReference>
<dbReference type="PANTHER" id="PTHR22916:SF71">
    <property type="entry name" value="GLYCOSYL TRANSFERASE"/>
    <property type="match status" value="1"/>
</dbReference>
<organism evidence="2 3">
    <name type="scientific">Dyella japonica</name>
    <dbReference type="NCBI Taxonomy" id="231455"/>
    <lineage>
        <taxon>Bacteria</taxon>
        <taxon>Pseudomonadati</taxon>
        <taxon>Pseudomonadota</taxon>
        <taxon>Gammaproteobacteria</taxon>
        <taxon>Lysobacterales</taxon>
        <taxon>Rhodanobacteraceae</taxon>
        <taxon>Dyella</taxon>
    </lineage>
</organism>
<gene>
    <name evidence="2" type="ORF">ABIC75_002287</name>
</gene>
<accession>A0ABV2JW76</accession>
<protein>
    <submittedName>
        <fullName evidence="2">Glycosyltransferase involved in cell wall biosynthesis</fullName>
    </submittedName>
</protein>